<dbReference type="GO" id="GO:0044528">
    <property type="term" value="P:regulation of mitochondrial mRNA stability"/>
    <property type="evidence" value="ECO:0007669"/>
    <property type="project" value="TreeGrafter"/>
</dbReference>
<keyword evidence="3" id="KW-1185">Reference proteome</keyword>
<feature type="compositionally biased region" description="Polar residues" evidence="1">
    <location>
        <begin position="25"/>
        <end position="35"/>
    </location>
</feature>
<evidence type="ECO:0000256" key="1">
    <source>
        <dbReference type="SAM" id="MobiDB-lite"/>
    </source>
</evidence>
<dbReference type="InterPro" id="IPR050870">
    <property type="entry name" value="FAST_kinase"/>
</dbReference>
<evidence type="ECO:0000313" key="3">
    <source>
        <dbReference type="Proteomes" id="UP000041254"/>
    </source>
</evidence>
<dbReference type="EMBL" id="CDMY01000569">
    <property type="protein sequence ID" value="CEM23467.1"/>
    <property type="molecule type" value="Genomic_DNA"/>
</dbReference>
<feature type="compositionally biased region" description="Basic residues" evidence="1">
    <location>
        <begin position="43"/>
        <end position="57"/>
    </location>
</feature>
<dbReference type="GO" id="GO:0005759">
    <property type="term" value="C:mitochondrial matrix"/>
    <property type="evidence" value="ECO:0007669"/>
    <property type="project" value="TreeGrafter"/>
</dbReference>
<dbReference type="PANTHER" id="PTHR21228">
    <property type="entry name" value="FAST LEU-RICH DOMAIN-CONTAINING"/>
    <property type="match status" value="1"/>
</dbReference>
<organism evidence="2 3">
    <name type="scientific">Vitrella brassicaformis (strain CCMP3155)</name>
    <dbReference type="NCBI Taxonomy" id="1169540"/>
    <lineage>
        <taxon>Eukaryota</taxon>
        <taxon>Sar</taxon>
        <taxon>Alveolata</taxon>
        <taxon>Colpodellida</taxon>
        <taxon>Vitrellaceae</taxon>
        <taxon>Vitrella</taxon>
    </lineage>
</organism>
<dbReference type="PANTHER" id="PTHR21228:SF40">
    <property type="entry name" value="LD45607P"/>
    <property type="match status" value="1"/>
</dbReference>
<name>A0A0G4G569_VITBC</name>
<dbReference type="InParanoid" id="A0A0G4G569"/>
<feature type="compositionally biased region" description="Basic and acidic residues" evidence="1">
    <location>
        <begin position="72"/>
        <end position="84"/>
    </location>
</feature>
<dbReference type="AlphaFoldDB" id="A0A0G4G569"/>
<dbReference type="VEuPathDB" id="CryptoDB:Vbra_9685"/>
<sequence>MRSVAHKSLPTQPCRRRVSTACRFMSSTSAGSQPSDDAGPAPQRHHKGGQQAKHYKPPKPGDGMRQLRRLRPREDLERAGDEKRPHRFGNQIGGIANREAASGHVDKPLWEAIRSELYEHLPSTSPQGISLVLNAMARLGMKDEGLFGMIGERLNADWLMNFNVQDLAVMVNAYGRLRLRNEGLFERVAAELRWKIPEGNPKELVSIALAYVRLGAFDDALFLHLAKEVLHRLDKPPSTDDPLLQFATRDFANLAHAFAKLPSVGRLDWVVARDELEGLMGNVDDSSVRLLLRVAVELEGRVDEMNDMDMSNAAYAYGRIKLWYVPLFEAMAGRVLGLADQLKPPQGATLVYAFGRLPAPHTRPDVVSKLTDSLLARHSHPMKIQTEQMSMILCGYAAAAASSSPEPLPPSPHLLLVLLSSFPPESFSLWTLITLLNAASFAIRALRDTGNPSGVDKEWVVYTEAVMVHCERAEASLSLLDCVEGFEAACRLKAMGVGEDHLWRLLVDRLRANVTKLPSWQTDAIEHAGRGIGMSEEDIEPLTSPSSHPPLSLINKTRRVAPVPRNEVEDLGKLPATINDAPAESPYPLPPIMAYSQRQHSLAKRKAATGEKGTPVGGRMRVGETAAADRLLQGVGAREAIEGWKGKRRKAETEGG</sequence>
<dbReference type="Proteomes" id="UP000041254">
    <property type="component" value="Unassembled WGS sequence"/>
</dbReference>
<proteinExistence type="predicted"/>
<dbReference type="GO" id="GO:0000963">
    <property type="term" value="P:mitochondrial RNA processing"/>
    <property type="evidence" value="ECO:0007669"/>
    <property type="project" value="TreeGrafter"/>
</dbReference>
<gene>
    <name evidence="2" type="ORF">Vbra_9685</name>
</gene>
<reference evidence="2 3" key="1">
    <citation type="submission" date="2014-11" db="EMBL/GenBank/DDBJ databases">
        <authorList>
            <person name="Zhu J."/>
            <person name="Qi W."/>
            <person name="Song R."/>
        </authorList>
    </citation>
    <scope>NUCLEOTIDE SEQUENCE [LARGE SCALE GENOMIC DNA]</scope>
</reference>
<dbReference type="OrthoDB" id="385235at2759"/>
<feature type="region of interest" description="Disordered" evidence="1">
    <location>
        <begin position="1"/>
        <end position="90"/>
    </location>
</feature>
<accession>A0A0G4G569</accession>
<evidence type="ECO:0000313" key="2">
    <source>
        <dbReference type="EMBL" id="CEM23467.1"/>
    </source>
</evidence>
<protein>
    <submittedName>
        <fullName evidence="2">Uncharacterized protein</fullName>
    </submittedName>
</protein>
<dbReference type="GO" id="GO:0003723">
    <property type="term" value="F:RNA binding"/>
    <property type="evidence" value="ECO:0007669"/>
    <property type="project" value="TreeGrafter"/>
</dbReference>
<dbReference type="GO" id="GO:0035770">
    <property type="term" value="C:ribonucleoprotein granule"/>
    <property type="evidence" value="ECO:0007669"/>
    <property type="project" value="TreeGrafter"/>
</dbReference>